<protein>
    <submittedName>
        <fullName evidence="3">Uncharacterized protein</fullName>
    </submittedName>
</protein>
<organism evidence="3 4">
    <name type="scientific">Rhypophila decipiens</name>
    <dbReference type="NCBI Taxonomy" id="261697"/>
    <lineage>
        <taxon>Eukaryota</taxon>
        <taxon>Fungi</taxon>
        <taxon>Dikarya</taxon>
        <taxon>Ascomycota</taxon>
        <taxon>Pezizomycotina</taxon>
        <taxon>Sordariomycetes</taxon>
        <taxon>Sordariomycetidae</taxon>
        <taxon>Sordariales</taxon>
        <taxon>Naviculisporaceae</taxon>
        <taxon>Rhypophila</taxon>
    </lineage>
</organism>
<dbReference type="Proteomes" id="UP001301769">
    <property type="component" value="Unassembled WGS sequence"/>
</dbReference>
<keyword evidence="2" id="KW-1133">Transmembrane helix</keyword>
<feature type="transmembrane region" description="Helical" evidence="2">
    <location>
        <begin position="44"/>
        <end position="62"/>
    </location>
</feature>
<keyword evidence="4" id="KW-1185">Reference proteome</keyword>
<feature type="transmembrane region" description="Helical" evidence="2">
    <location>
        <begin position="156"/>
        <end position="175"/>
    </location>
</feature>
<comment type="caution">
    <text evidence="3">The sequence shown here is derived from an EMBL/GenBank/DDBJ whole genome shotgun (WGS) entry which is preliminary data.</text>
</comment>
<feature type="compositionally biased region" description="Basic and acidic residues" evidence="1">
    <location>
        <begin position="20"/>
        <end position="34"/>
    </location>
</feature>
<evidence type="ECO:0000313" key="3">
    <source>
        <dbReference type="EMBL" id="KAK4215458.1"/>
    </source>
</evidence>
<dbReference type="AlphaFoldDB" id="A0AAN6YBD8"/>
<dbReference type="EMBL" id="MU858079">
    <property type="protein sequence ID" value="KAK4215458.1"/>
    <property type="molecule type" value="Genomic_DNA"/>
</dbReference>
<feature type="transmembrane region" description="Helical" evidence="2">
    <location>
        <begin position="124"/>
        <end position="144"/>
    </location>
</feature>
<feature type="transmembrane region" description="Helical" evidence="2">
    <location>
        <begin position="187"/>
        <end position="207"/>
    </location>
</feature>
<evidence type="ECO:0000313" key="4">
    <source>
        <dbReference type="Proteomes" id="UP001301769"/>
    </source>
</evidence>
<accession>A0AAN6YBD8</accession>
<keyword evidence="2" id="KW-0812">Transmembrane</keyword>
<gene>
    <name evidence="3" type="ORF">QBC37DRAFT_418984</name>
</gene>
<reference evidence="3" key="2">
    <citation type="submission" date="2023-05" db="EMBL/GenBank/DDBJ databases">
        <authorList>
            <consortium name="Lawrence Berkeley National Laboratory"/>
            <person name="Steindorff A."/>
            <person name="Hensen N."/>
            <person name="Bonometti L."/>
            <person name="Westerberg I."/>
            <person name="Brannstrom I.O."/>
            <person name="Guillou S."/>
            <person name="Cros-Aarteil S."/>
            <person name="Calhoun S."/>
            <person name="Haridas S."/>
            <person name="Kuo A."/>
            <person name="Mondo S."/>
            <person name="Pangilinan J."/>
            <person name="Riley R."/>
            <person name="Labutti K."/>
            <person name="Andreopoulos B."/>
            <person name="Lipzen A."/>
            <person name="Chen C."/>
            <person name="Yanf M."/>
            <person name="Daum C."/>
            <person name="Ng V."/>
            <person name="Clum A."/>
            <person name="Ohm R."/>
            <person name="Martin F."/>
            <person name="Silar P."/>
            <person name="Natvig D."/>
            <person name="Lalanne C."/>
            <person name="Gautier V."/>
            <person name="Ament-Velasquez S.L."/>
            <person name="Kruys A."/>
            <person name="Hutchinson M.I."/>
            <person name="Powell A.J."/>
            <person name="Barry K."/>
            <person name="Miller A.N."/>
            <person name="Grigoriev I.V."/>
            <person name="Debuchy R."/>
            <person name="Gladieux P."/>
            <person name="Thoren M.H."/>
            <person name="Johannesson H."/>
        </authorList>
    </citation>
    <scope>NUCLEOTIDE SEQUENCE</scope>
    <source>
        <strain evidence="3">PSN293</strain>
    </source>
</reference>
<keyword evidence="2" id="KW-0472">Membrane</keyword>
<sequence length="218" mass="23825">MGVHPEDWNGLPTDGSSKAGKGDDTNKRSHHDDLSTTPDEQSSLVGPFLRVLAAFILVLAQLKYQRDLRISQSPELPGRIPIRQLIFGDFPVCDPDTLASANFGATAKTPPHVRANFESSCNTFITAHLCMIILYWANVISLFWTAAGEGPWKKRYLPWVFVLGPAGAVMSSCVFRVSDPATIFLNVLPVCWNICMVGCLLHSAYMAKGGGRKTSGME</sequence>
<reference evidence="3" key="1">
    <citation type="journal article" date="2023" name="Mol. Phylogenet. Evol.">
        <title>Genome-scale phylogeny and comparative genomics of the fungal order Sordariales.</title>
        <authorList>
            <person name="Hensen N."/>
            <person name="Bonometti L."/>
            <person name="Westerberg I."/>
            <person name="Brannstrom I.O."/>
            <person name="Guillou S."/>
            <person name="Cros-Aarteil S."/>
            <person name="Calhoun S."/>
            <person name="Haridas S."/>
            <person name="Kuo A."/>
            <person name="Mondo S."/>
            <person name="Pangilinan J."/>
            <person name="Riley R."/>
            <person name="LaButti K."/>
            <person name="Andreopoulos B."/>
            <person name="Lipzen A."/>
            <person name="Chen C."/>
            <person name="Yan M."/>
            <person name="Daum C."/>
            <person name="Ng V."/>
            <person name="Clum A."/>
            <person name="Steindorff A."/>
            <person name="Ohm R.A."/>
            <person name="Martin F."/>
            <person name="Silar P."/>
            <person name="Natvig D.O."/>
            <person name="Lalanne C."/>
            <person name="Gautier V."/>
            <person name="Ament-Velasquez S.L."/>
            <person name="Kruys A."/>
            <person name="Hutchinson M.I."/>
            <person name="Powell A.J."/>
            <person name="Barry K."/>
            <person name="Miller A.N."/>
            <person name="Grigoriev I.V."/>
            <person name="Debuchy R."/>
            <person name="Gladieux P."/>
            <person name="Hiltunen Thoren M."/>
            <person name="Johannesson H."/>
        </authorList>
    </citation>
    <scope>NUCLEOTIDE SEQUENCE</scope>
    <source>
        <strain evidence="3">PSN293</strain>
    </source>
</reference>
<evidence type="ECO:0000256" key="2">
    <source>
        <dbReference type="SAM" id="Phobius"/>
    </source>
</evidence>
<evidence type="ECO:0000256" key="1">
    <source>
        <dbReference type="SAM" id="MobiDB-lite"/>
    </source>
</evidence>
<feature type="region of interest" description="Disordered" evidence="1">
    <location>
        <begin position="1"/>
        <end position="42"/>
    </location>
</feature>
<proteinExistence type="predicted"/>
<name>A0AAN6YBD8_9PEZI</name>